<comment type="caution">
    <text evidence="2">The sequence shown here is derived from an EMBL/GenBank/DDBJ whole genome shotgun (WGS) entry which is preliminary data.</text>
</comment>
<evidence type="ECO:0000313" key="3">
    <source>
        <dbReference type="Proteomes" id="UP001165368"/>
    </source>
</evidence>
<dbReference type="EMBL" id="JAKLTQ010000034">
    <property type="protein sequence ID" value="MCG2624888.1"/>
    <property type="molecule type" value="Genomic_DNA"/>
</dbReference>
<accession>A0ABS9LED6</accession>
<dbReference type="Proteomes" id="UP001165368">
    <property type="component" value="Unassembled WGS sequence"/>
</dbReference>
<sequence>MPAESIETYWEAGHWLNRIKGQDKVISTCGSRDVAIELGRLAARHHGVKHVVRRQGKNPGPTCESVPED</sequence>
<evidence type="ECO:0000313" key="2">
    <source>
        <dbReference type="EMBL" id="MCG2624888.1"/>
    </source>
</evidence>
<organism evidence="2 3">
    <name type="scientific">Arthrobacter hankyongi</name>
    <dbReference type="NCBI Taxonomy" id="2904801"/>
    <lineage>
        <taxon>Bacteria</taxon>
        <taxon>Bacillati</taxon>
        <taxon>Actinomycetota</taxon>
        <taxon>Actinomycetes</taxon>
        <taxon>Micrococcales</taxon>
        <taxon>Micrococcaceae</taxon>
        <taxon>Arthrobacter</taxon>
    </lineage>
</organism>
<feature type="region of interest" description="Disordered" evidence="1">
    <location>
        <begin position="49"/>
        <end position="69"/>
    </location>
</feature>
<proteinExistence type="predicted"/>
<name>A0ABS9LED6_9MICC</name>
<gene>
    <name evidence="2" type="ORF">LVY72_23645</name>
</gene>
<dbReference type="RefSeq" id="WP_237827350.1">
    <property type="nucleotide sequence ID" value="NZ_JAKLTQ010000034.1"/>
</dbReference>
<protein>
    <submittedName>
        <fullName evidence="2">DUF2188 domain-containing protein</fullName>
    </submittedName>
</protein>
<evidence type="ECO:0000256" key="1">
    <source>
        <dbReference type="SAM" id="MobiDB-lite"/>
    </source>
</evidence>
<keyword evidence="3" id="KW-1185">Reference proteome</keyword>
<reference evidence="2" key="1">
    <citation type="submission" date="2022-01" db="EMBL/GenBank/DDBJ databases">
        <authorList>
            <person name="Jo J.-H."/>
            <person name="Im W.-T."/>
        </authorList>
    </citation>
    <scope>NUCLEOTIDE SEQUENCE</scope>
    <source>
        <strain evidence="2">I2-34</strain>
    </source>
</reference>